<keyword evidence="3" id="KW-1185">Reference proteome</keyword>
<feature type="compositionally biased region" description="Basic and acidic residues" evidence="1">
    <location>
        <begin position="45"/>
        <end position="66"/>
    </location>
</feature>
<reference evidence="2 3" key="1">
    <citation type="submission" date="2022-03" db="EMBL/GenBank/DDBJ databases">
        <authorList>
            <person name="Macdonald S."/>
            <person name="Ahmed S."/>
            <person name="Newling K."/>
        </authorList>
    </citation>
    <scope>NUCLEOTIDE SEQUENCE [LARGE SCALE GENOMIC DNA]</scope>
</reference>
<protein>
    <submittedName>
        <fullName evidence="2">Uncharacterized protein</fullName>
    </submittedName>
</protein>
<feature type="compositionally biased region" description="Polar residues" evidence="1">
    <location>
        <begin position="104"/>
        <end position="123"/>
    </location>
</feature>
<feature type="non-terminal residue" evidence="2">
    <location>
        <position position="123"/>
    </location>
</feature>
<dbReference type="Proteomes" id="UP001642260">
    <property type="component" value="Unassembled WGS sequence"/>
</dbReference>
<organism evidence="2 3">
    <name type="scientific">Eruca vesicaria subsp. sativa</name>
    <name type="common">Garden rocket</name>
    <name type="synonym">Eruca sativa</name>
    <dbReference type="NCBI Taxonomy" id="29727"/>
    <lineage>
        <taxon>Eukaryota</taxon>
        <taxon>Viridiplantae</taxon>
        <taxon>Streptophyta</taxon>
        <taxon>Embryophyta</taxon>
        <taxon>Tracheophyta</taxon>
        <taxon>Spermatophyta</taxon>
        <taxon>Magnoliopsida</taxon>
        <taxon>eudicotyledons</taxon>
        <taxon>Gunneridae</taxon>
        <taxon>Pentapetalae</taxon>
        <taxon>rosids</taxon>
        <taxon>malvids</taxon>
        <taxon>Brassicales</taxon>
        <taxon>Brassicaceae</taxon>
        <taxon>Brassiceae</taxon>
        <taxon>Eruca</taxon>
    </lineage>
</organism>
<evidence type="ECO:0000313" key="2">
    <source>
        <dbReference type="EMBL" id="CAH8358580.1"/>
    </source>
</evidence>
<name>A0ABC8KJ11_ERUVS</name>
<feature type="region of interest" description="Disordered" evidence="1">
    <location>
        <begin position="45"/>
        <end position="123"/>
    </location>
</feature>
<evidence type="ECO:0000256" key="1">
    <source>
        <dbReference type="SAM" id="MobiDB-lite"/>
    </source>
</evidence>
<dbReference type="AlphaFoldDB" id="A0ABC8KJ11"/>
<feature type="compositionally biased region" description="Acidic residues" evidence="1">
    <location>
        <begin position="14"/>
        <end position="30"/>
    </location>
</feature>
<sequence>MDAQIIGALHDSEVMETGEEGGDVVAEDDEGGDLLGEELLEMEASHKQCTEETRGREDMATREKLKQSSSHRGGGRARLPMGVQSKKGEFLRRGSPRGRRASSKDLSNAVTQRPETSKSSNST</sequence>
<proteinExistence type="predicted"/>
<accession>A0ABC8KJ11</accession>
<dbReference type="EMBL" id="CAKOAT010250265">
    <property type="protein sequence ID" value="CAH8358580.1"/>
    <property type="molecule type" value="Genomic_DNA"/>
</dbReference>
<evidence type="ECO:0000313" key="3">
    <source>
        <dbReference type="Proteomes" id="UP001642260"/>
    </source>
</evidence>
<gene>
    <name evidence="2" type="ORF">ERUC_LOCUS24336</name>
</gene>
<comment type="caution">
    <text evidence="2">The sequence shown here is derived from an EMBL/GenBank/DDBJ whole genome shotgun (WGS) entry which is preliminary data.</text>
</comment>
<feature type="region of interest" description="Disordered" evidence="1">
    <location>
        <begin position="1"/>
        <end position="30"/>
    </location>
</feature>